<evidence type="ECO:0000313" key="2">
    <source>
        <dbReference type="Proteomes" id="UP000005839"/>
    </source>
</evidence>
<dbReference type="Proteomes" id="UP000005839">
    <property type="component" value="Unassembled WGS sequence"/>
</dbReference>
<organism evidence="1 2">
    <name type="scientific">Shewanella benthica KT99</name>
    <dbReference type="NCBI Taxonomy" id="314608"/>
    <lineage>
        <taxon>Bacteria</taxon>
        <taxon>Pseudomonadati</taxon>
        <taxon>Pseudomonadota</taxon>
        <taxon>Gammaproteobacteria</taxon>
        <taxon>Alteromonadales</taxon>
        <taxon>Shewanellaceae</taxon>
        <taxon>Shewanella</taxon>
    </lineage>
</organism>
<evidence type="ECO:0000313" key="1">
    <source>
        <dbReference type="EMBL" id="EDQ01930.1"/>
    </source>
</evidence>
<keyword evidence="2" id="KW-1185">Reference proteome</keyword>
<accession>A9D123</accession>
<dbReference type="EMBL" id="ABIC01000006">
    <property type="protein sequence ID" value="EDQ01930.1"/>
    <property type="molecule type" value="Genomic_DNA"/>
</dbReference>
<name>A9D123_9GAMM</name>
<reference evidence="1 2" key="1">
    <citation type="submission" date="2007-10" db="EMBL/GenBank/DDBJ databases">
        <authorList>
            <person name="Yayanos A."/>
            <person name="Ferriera S."/>
            <person name="Johnson J."/>
            <person name="Kravitz S."/>
            <person name="Halpern A."/>
            <person name="Remington K."/>
            <person name="Beeson K."/>
            <person name="Tran B."/>
            <person name="Rogers Y.-H."/>
            <person name="Friedman R."/>
            <person name="Venter J.C."/>
        </authorList>
    </citation>
    <scope>NUCLEOTIDE SEQUENCE [LARGE SCALE GENOMIC DNA]</scope>
    <source>
        <strain evidence="1 2">KT99</strain>
    </source>
</reference>
<protein>
    <submittedName>
        <fullName evidence="1">Uncharacterized protein</fullName>
    </submittedName>
</protein>
<gene>
    <name evidence="1" type="ORF">KT99_08483</name>
</gene>
<comment type="caution">
    <text evidence="1">The sequence shown here is derived from an EMBL/GenBank/DDBJ whole genome shotgun (WGS) entry which is preliminary data.</text>
</comment>
<sequence>MTVTVTVTHDFWQTKANEEVFEGRINTKKSHSNNKLEWLDGQGTKLTDYW</sequence>
<dbReference type="AlphaFoldDB" id="A9D123"/>
<dbReference type="STRING" id="314608.KT99_08483"/>
<proteinExistence type="predicted"/>